<keyword evidence="3" id="KW-0648">Protein biosynthesis</keyword>
<dbReference type="Proteomes" id="UP000007635">
    <property type="component" value="Chromosome VII"/>
</dbReference>
<evidence type="ECO:0000256" key="5">
    <source>
        <dbReference type="SAM" id="MobiDB-lite"/>
    </source>
</evidence>
<proteinExistence type="predicted"/>
<dbReference type="SUPFAM" id="SSF50249">
    <property type="entry name" value="Nucleic acid-binding proteins"/>
    <property type="match status" value="1"/>
</dbReference>
<dbReference type="Pfam" id="PF01588">
    <property type="entry name" value="tRNA_bind"/>
    <property type="match status" value="1"/>
</dbReference>
<evidence type="ECO:0000313" key="7">
    <source>
        <dbReference type="Ensembl" id="ENSGACP00000030305.1"/>
    </source>
</evidence>
<evidence type="ECO:0000256" key="4">
    <source>
        <dbReference type="PROSITE-ProRule" id="PRU00209"/>
    </source>
</evidence>
<dbReference type="PANTHER" id="PTHR11586">
    <property type="entry name" value="TRNA-AMINOACYLATION COFACTOR ARC1 FAMILY MEMBER"/>
    <property type="match status" value="1"/>
</dbReference>
<dbReference type="InterPro" id="IPR012340">
    <property type="entry name" value="NA-bd_OB-fold"/>
</dbReference>
<keyword evidence="1 4" id="KW-0820">tRNA-binding</keyword>
<organism evidence="7 8">
    <name type="scientific">Gasterosteus aculeatus aculeatus</name>
    <name type="common">three-spined stickleback</name>
    <dbReference type="NCBI Taxonomy" id="481459"/>
    <lineage>
        <taxon>Eukaryota</taxon>
        <taxon>Metazoa</taxon>
        <taxon>Chordata</taxon>
        <taxon>Craniata</taxon>
        <taxon>Vertebrata</taxon>
        <taxon>Euteleostomi</taxon>
        <taxon>Actinopterygii</taxon>
        <taxon>Neopterygii</taxon>
        <taxon>Teleostei</taxon>
        <taxon>Neoteleostei</taxon>
        <taxon>Acanthomorphata</taxon>
        <taxon>Eupercaria</taxon>
        <taxon>Perciformes</taxon>
        <taxon>Cottioidei</taxon>
        <taxon>Gasterosteales</taxon>
        <taxon>Gasterosteidae</taxon>
        <taxon>Gasterosteus</taxon>
    </lineage>
</organism>
<accession>A0AAQ4NUG4</accession>
<dbReference type="Gene3D" id="2.40.50.140">
    <property type="entry name" value="Nucleic acid-binding proteins"/>
    <property type="match status" value="1"/>
</dbReference>
<reference evidence="7" key="3">
    <citation type="submission" date="2025-09" db="UniProtKB">
        <authorList>
            <consortium name="Ensembl"/>
        </authorList>
    </citation>
    <scope>IDENTIFICATION</scope>
</reference>
<keyword evidence="8" id="KW-1185">Reference proteome</keyword>
<dbReference type="GO" id="GO:0000049">
    <property type="term" value="F:tRNA binding"/>
    <property type="evidence" value="ECO:0007669"/>
    <property type="project" value="UniProtKB-UniRule"/>
</dbReference>
<reference evidence="7 8" key="1">
    <citation type="journal article" date="2021" name="G3 (Bethesda)">
        <title>Improved contiguity of the threespine stickleback genome using long-read sequencing.</title>
        <authorList>
            <person name="Nath S."/>
            <person name="Shaw D.E."/>
            <person name="White M.A."/>
        </authorList>
    </citation>
    <scope>NUCLEOTIDE SEQUENCE [LARGE SCALE GENOMIC DNA]</scope>
    <source>
        <strain evidence="7 8">Lake Benthic</strain>
    </source>
</reference>
<dbReference type="InterPro" id="IPR051270">
    <property type="entry name" value="Tyrosine-tRNA_ligase_regulator"/>
</dbReference>
<feature type="region of interest" description="Disordered" evidence="5">
    <location>
        <begin position="45"/>
        <end position="107"/>
    </location>
</feature>
<evidence type="ECO:0000256" key="1">
    <source>
        <dbReference type="ARBA" id="ARBA00022555"/>
    </source>
</evidence>
<dbReference type="InterPro" id="IPR002547">
    <property type="entry name" value="tRNA-bd_dom"/>
</dbReference>
<reference evidence="7" key="2">
    <citation type="submission" date="2025-08" db="UniProtKB">
        <authorList>
            <consortium name="Ensembl"/>
        </authorList>
    </citation>
    <scope>IDENTIFICATION</scope>
</reference>
<name>A0AAQ4NUG4_GASAC</name>
<protein>
    <submittedName>
        <fullName evidence="7">Aminoacyl tRNA synthetase complex interacting multifunctional protein 1b</fullName>
    </submittedName>
</protein>
<dbReference type="GO" id="GO:0006412">
    <property type="term" value="P:translation"/>
    <property type="evidence" value="ECO:0007669"/>
    <property type="project" value="UniProtKB-KW"/>
</dbReference>
<dbReference type="Ensembl" id="ENSGACT00000031563.1">
    <property type="protein sequence ID" value="ENSGACP00000030305.1"/>
    <property type="gene ID" value="ENSGACG00000026874.1"/>
</dbReference>
<dbReference type="AlphaFoldDB" id="A0AAQ4NUG4"/>
<sequence length="274" mass="30085">MDNMQNVDELFKPGLAAALIKLDPKDGEQIVDYVRTQALLIREKQPKALLSPAPPPPPLRPAHTSPVTPPAGDMAAPPPTLHDRRERRDRRRTGERKGRPTCDSLSIGAEPRVDVSRLDLRVGRILSIRRHPLADVLTVQEVEAGETAPRTVVSKPGGETQLEEGSLVVLLCNIKARKVRGVVSQARLLCCSAHDGRKELLAPPTGSSPGDRITFLNYPGKPDRELQSRDRIWKILQPDLQVDSRGVANYKGRGFEVRGKGLCRAPSLTNAVIE</sequence>
<dbReference type="PROSITE" id="PS50886">
    <property type="entry name" value="TRBD"/>
    <property type="match status" value="1"/>
</dbReference>
<evidence type="ECO:0000256" key="2">
    <source>
        <dbReference type="ARBA" id="ARBA00022884"/>
    </source>
</evidence>
<evidence type="ECO:0000256" key="3">
    <source>
        <dbReference type="ARBA" id="ARBA00022917"/>
    </source>
</evidence>
<dbReference type="GeneTree" id="ENSGT00940000154950"/>
<evidence type="ECO:0000313" key="8">
    <source>
        <dbReference type="Proteomes" id="UP000007635"/>
    </source>
</evidence>
<dbReference type="PANTHER" id="PTHR11586:SF42">
    <property type="entry name" value="AMINOACYL TRNA SYNTHASE COMPLEX-INTERACTING MULTIFUNCTIONAL PROTEIN 1"/>
    <property type="match status" value="1"/>
</dbReference>
<feature type="domain" description="TRNA-binding" evidence="6">
    <location>
        <begin position="114"/>
        <end position="214"/>
    </location>
</feature>
<evidence type="ECO:0000259" key="6">
    <source>
        <dbReference type="PROSITE" id="PS50886"/>
    </source>
</evidence>
<keyword evidence="2 4" id="KW-0694">RNA-binding</keyword>